<dbReference type="RefSeq" id="WP_379573276.1">
    <property type="nucleotide sequence ID" value="NZ_JBHUFV010000026.1"/>
</dbReference>
<protein>
    <submittedName>
        <fullName evidence="1">Uncharacterized protein</fullName>
    </submittedName>
</protein>
<sequence>MQLSQDGPLLGEVGHAFRLSGLVVAPRSTGQLFGYERGPGGRSPALVRMLIRRLHHDSRFVTWQQVEALASEVRLNVTRADVAPLKELYQPDPQASL</sequence>
<dbReference type="EMBL" id="JBHUFV010000026">
    <property type="protein sequence ID" value="MFD1933232.1"/>
    <property type="molecule type" value="Genomic_DNA"/>
</dbReference>
<evidence type="ECO:0000313" key="2">
    <source>
        <dbReference type="Proteomes" id="UP001597368"/>
    </source>
</evidence>
<organism evidence="1 2">
    <name type="scientific">Nonomuraea mangrovi</name>
    <dbReference type="NCBI Taxonomy" id="2316207"/>
    <lineage>
        <taxon>Bacteria</taxon>
        <taxon>Bacillati</taxon>
        <taxon>Actinomycetota</taxon>
        <taxon>Actinomycetes</taxon>
        <taxon>Streptosporangiales</taxon>
        <taxon>Streptosporangiaceae</taxon>
        <taxon>Nonomuraea</taxon>
    </lineage>
</organism>
<dbReference type="Proteomes" id="UP001597368">
    <property type="component" value="Unassembled WGS sequence"/>
</dbReference>
<gene>
    <name evidence="1" type="ORF">ACFSKW_17315</name>
</gene>
<accession>A0ABW4SVC8</accession>
<keyword evidence="2" id="KW-1185">Reference proteome</keyword>
<proteinExistence type="predicted"/>
<evidence type="ECO:0000313" key="1">
    <source>
        <dbReference type="EMBL" id="MFD1933232.1"/>
    </source>
</evidence>
<comment type="caution">
    <text evidence="1">The sequence shown here is derived from an EMBL/GenBank/DDBJ whole genome shotgun (WGS) entry which is preliminary data.</text>
</comment>
<reference evidence="2" key="1">
    <citation type="journal article" date="2019" name="Int. J. Syst. Evol. Microbiol.">
        <title>The Global Catalogue of Microorganisms (GCM) 10K type strain sequencing project: providing services to taxonomists for standard genome sequencing and annotation.</title>
        <authorList>
            <consortium name="The Broad Institute Genomics Platform"/>
            <consortium name="The Broad Institute Genome Sequencing Center for Infectious Disease"/>
            <person name="Wu L."/>
            <person name="Ma J."/>
        </authorList>
    </citation>
    <scope>NUCLEOTIDE SEQUENCE [LARGE SCALE GENOMIC DNA]</scope>
    <source>
        <strain evidence="2">ICMP 6774ER</strain>
    </source>
</reference>
<name>A0ABW4SVC8_9ACTN</name>